<comment type="similarity">
    <text evidence="7">Belongs to the peroxidase family.</text>
</comment>
<keyword evidence="3" id="KW-0106">Calcium</keyword>
<dbReference type="SUPFAM" id="SSF54791">
    <property type="entry name" value="Eukaryotic type KH-domain (KH-domain type I)"/>
    <property type="match status" value="4"/>
</dbReference>
<dbReference type="Proteomes" id="UP000734854">
    <property type="component" value="Unassembled WGS sequence"/>
</dbReference>
<keyword evidence="4 6" id="KW-0694">RNA-binding</keyword>
<evidence type="ECO:0000313" key="10">
    <source>
        <dbReference type="EMBL" id="KAG6501169.1"/>
    </source>
</evidence>
<dbReference type="Pfam" id="PF00013">
    <property type="entry name" value="KH_1"/>
    <property type="match status" value="4"/>
</dbReference>
<gene>
    <name evidence="10" type="ORF">ZIOFF_041039</name>
</gene>
<evidence type="ECO:0000256" key="3">
    <source>
        <dbReference type="ARBA" id="ARBA00022837"/>
    </source>
</evidence>
<comment type="subcellular location">
    <subcellularLocation>
        <location evidence="1">Nucleus</location>
    </subcellularLocation>
</comment>
<dbReference type="GO" id="GO:0006979">
    <property type="term" value="P:response to oxidative stress"/>
    <property type="evidence" value="ECO:0007669"/>
    <property type="project" value="InterPro"/>
</dbReference>
<feature type="domain" description="Plant heme peroxidase family profile" evidence="9">
    <location>
        <begin position="333"/>
        <end position="650"/>
    </location>
</feature>
<feature type="compositionally biased region" description="Basic and acidic residues" evidence="8">
    <location>
        <begin position="468"/>
        <end position="480"/>
    </location>
</feature>
<dbReference type="Gene3D" id="3.30.310.210">
    <property type="match status" value="1"/>
</dbReference>
<dbReference type="EMBL" id="JACMSC010000011">
    <property type="protein sequence ID" value="KAG6501169.1"/>
    <property type="molecule type" value="Genomic_DNA"/>
</dbReference>
<dbReference type="Pfam" id="PF00141">
    <property type="entry name" value="peroxidase"/>
    <property type="match status" value="1"/>
</dbReference>
<dbReference type="CDD" id="cd22459">
    <property type="entry name" value="KH-I_PEPPER_rpt1_like"/>
    <property type="match status" value="2"/>
</dbReference>
<dbReference type="FunFam" id="3.30.310.210:FF:000002">
    <property type="entry name" value="KH domain-containing protein"/>
    <property type="match status" value="1"/>
</dbReference>
<dbReference type="GO" id="GO:0009911">
    <property type="term" value="P:positive regulation of flower development"/>
    <property type="evidence" value="ECO:0007669"/>
    <property type="project" value="UniProtKB-ARBA"/>
</dbReference>
<proteinExistence type="inferred from homology"/>
<feature type="region of interest" description="Disordered" evidence="8">
    <location>
        <begin position="449"/>
        <end position="486"/>
    </location>
</feature>
<comment type="caution">
    <text evidence="10">The sequence shown here is derived from an EMBL/GenBank/DDBJ whole genome shotgun (WGS) entry which is preliminary data.</text>
</comment>
<dbReference type="InterPro" id="IPR004088">
    <property type="entry name" value="KH_dom_type_1"/>
</dbReference>
<dbReference type="InterPro" id="IPR004087">
    <property type="entry name" value="KH_dom"/>
</dbReference>
<evidence type="ECO:0000256" key="5">
    <source>
        <dbReference type="ARBA" id="ARBA00023242"/>
    </source>
</evidence>
<reference evidence="10 11" key="1">
    <citation type="submission" date="2020-08" db="EMBL/GenBank/DDBJ databases">
        <title>Plant Genome Project.</title>
        <authorList>
            <person name="Zhang R.-G."/>
        </authorList>
    </citation>
    <scope>NUCLEOTIDE SEQUENCE [LARGE SCALE GENOMIC DNA]</scope>
    <source>
        <tissue evidence="10">Rhizome</tissue>
    </source>
</reference>
<dbReference type="Gene3D" id="3.30.1370.10">
    <property type="entry name" value="K Homology domain, type 1"/>
    <property type="match status" value="2"/>
</dbReference>
<dbReference type="InterPro" id="IPR036612">
    <property type="entry name" value="KH_dom_type_1_sf"/>
</dbReference>
<evidence type="ECO:0000256" key="1">
    <source>
        <dbReference type="ARBA" id="ARBA00004123"/>
    </source>
</evidence>
<dbReference type="InterPro" id="IPR002016">
    <property type="entry name" value="Haem_peroxidase"/>
</dbReference>
<dbReference type="SUPFAM" id="SSF48113">
    <property type="entry name" value="Heme-dependent peroxidases"/>
    <property type="match status" value="1"/>
</dbReference>
<sequence length="686" mass="74158">MAGRRNNNGKRSYSHSDHSENGGSKRRNPGDERDTYIPGHEDTVFRYLCPGKKIGSIIGRGGEIVKQLRSDTQAKIRIGETVRGCDERVIAIFSTREETNIFEDSDDKMCPAQDALFKVHERLVTDEVVAEEDSDGDSPQVTARLLVPSDQIGSIIGKGGQIIQGIRSDTGAQVRILKNDRLPACAISGDELLQISGEASVVKKALLQVSSRLHDNPSRSHHLLFASSPSVFPGASQFGVSSNAGPLIGIGPLVGSYRGYKGEAPVDWLYPPSRDEGAAKEFSLRLLCPAANIGSVIGKNGVIINQIRQESGASIKVDSNSVEDDCIITISAKEFFDDPISLTIDAAVRLQPRCSEKSEKESGEFSYTTRLLVSTLQIGCLIGKAGSIISEMRRATRANIRVLSKENVPKVASEDDEMVQISGEIDIARDALVHVTTRLKANLFERDSTSAAHGSSAPHHRFPVDASDGPKYHGGRDSKSHGHGFSYSGGYGTSRNLLPSDTYAGYSSSQDCDGSILLDNSSTIVIEMDATPNYNSMRGFNVIDNIEVVVENNYSGGNTSVLNDLDVSTPDAFDNKYYTNLQCLRGLLQTDQDLLSAASTNASTAPIINDFATNQTAFFESFLEAMIKIGSIGVLTGSNGEIRNNCRQVNVASGMLMVEVGAKRSPLLRIFEFKLNDMSSDLITSI</sequence>
<evidence type="ECO:0000256" key="7">
    <source>
        <dbReference type="RuleBase" id="RU004241"/>
    </source>
</evidence>
<evidence type="ECO:0000256" key="4">
    <source>
        <dbReference type="ARBA" id="ARBA00022884"/>
    </source>
</evidence>
<evidence type="ECO:0000256" key="6">
    <source>
        <dbReference type="PROSITE-ProRule" id="PRU00117"/>
    </source>
</evidence>
<keyword evidence="5" id="KW-0539">Nucleus</keyword>
<dbReference type="GO" id="GO:0004601">
    <property type="term" value="F:peroxidase activity"/>
    <property type="evidence" value="ECO:0007669"/>
    <property type="project" value="InterPro"/>
</dbReference>
<keyword evidence="2" id="KW-0677">Repeat</keyword>
<dbReference type="Gene3D" id="1.10.420.10">
    <property type="entry name" value="Peroxidase, domain 2"/>
    <property type="match status" value="1"/>
</dbReference>
<protein>
    <recommendedName>
        <fullName evidence="9">Plant heme peroxidase family profile domain-containing protein</fullName>
    </recommendedName>
</protein>
<dbReference type="SMART" id="SM00322">
    <property type="entry name" value="KH"/>
    <property type="match status" value="4"/>
</dbReference>
<dbReference type="CDD" id="cd22460">
    <property type="entry name" value="KH-I_PEPPER_rpt2_like"/>
    <property type="match status" value="2"/>
</dbReference>
<feature type="compositionally biased region" description="Polar residues" evidence="8">
    <location>
        <begin position="1"/>
        <end position="11"/>
    </location>
</feature>
<evidence type="ECO:0000313" key="11">
    <source>
        <dbReference type="Proteomes" id="UP000734854"/>
    </source>
</evidence>
<name>A0A8J5GDB4_ZINOF</name>
<dbReference type="GO" id="GO:0003723">
    <property type="term" value="F:RNA binding"/>
    <property type="evidence" value="ECO:0007669"/>
    <property type="project" value="UniProtKB-UniRule"/>
</dbReference>
<dbReference type="PANTHER" id="PTHR10288">
    <property type="entry name" value="KH DOMAIN CONTAINING RNA BINDING PROTEIN"/>
    <property type="match status" value="1"/>
</dbReference>
<evidence type="ECO:0000259" key="9">
    <source>
        <dbReference type="PROSITE" id="PS50873"/>
    </source>
</evidence>
<dbReference type="PROSITE" id="PS50873">
    <property type="entry name" value="PEROXIDASE_4"/>
    <property type="match status" value="1"/>
</dbReference>
<evidence type="ECO:0000256" key="2">
    <source>
        <dbReference type="ARBA" id="ARBA00022737"/>
    </source>
</evidence>
<evidence type="ECO:0000256" key="8">
    <source>
        <dbReference type="SAM" id="MobiDB-lite"/>
    </source>
</evidence>
<feature type="compositionally biased region" description="Basic and acidic residues" evidence="8">
    <location>
        <begin position="28"/>
        <end position="38"/>
    </location>
</feature>
<accession>A0A8J5GDB4</accession>
<dbReference type="GO" id="GO:0005634">
    <property type="term" value="C:nucleus"/>
    <property type="evidence" value="ECO:0007669"/>
    <property type="project" value="UniProtKB-SubCell"/>
</dbReference>
<dbReference type="PROSITE" id="PS50084">
    <property type="entry name" value="KH_TYPE_1"/>
    <property type="match status" value="4"/>
</dbReference>
<dbReference type="GO" id="GO:0020037">
    <property type="term" value="F:heme binding"/>
    <property type="evidence" value="ECO:0007669"/>
    <property type="project" value="InterPro"/>
</dbReference>
<keyword evidence="11" id="KW-1185">Reference proteome</keyword>
<organism evidence="10 11">
    <name type="scientific">Zingiber officinale</name>
    <name type="common">Ginger</name>
    <name type="synonym">Amomum zingiber</name>
    <dbReference type="NCBI Taxonomy" id="94328"/>
    <lineage>
        <taxon>Eukaryota</taxon>
        <taxon>Viridiplantae</taxon>
        <taxon>Streptophyta</taxon>
        <taxon>Embryophyta</taxon>
        <taxon>Tracheophyta</taxon>
        <taxon>Spermatophyta</taxon>
        <taxon>Magnoliopsida</taxon>
        <taxon>Liliopsida</taxon>
        <taxon>Zingiberales</taxon>
        <taxon>Zingiberaceae</taxon>
        <taxon>Zingiber</taxon>
    </lineage>
</organism>
<dbReference type="AlphaFoldDB" id="A0A8J5GDB4"/>
<dbReference type="InterPro" id="IPR010255">
    <property type="entry name" value="Haem_peroxidase_sf"/>
</dbReference>
<feature type="region of interest" description="Disordered" evidence="8">
    <location>
        <begin position="1"/>
        <end position="38"/>
    </location>
</feature>